<feature type="transmembrane region" description="Helical" evidence="5">
    <location>
        <begin position="26"/>
        <end position="45"/>
    </location>
</feature>
<evidence type="ECO:0000259" key="6">
    <source>
        <dbReference type="PROSITE" id="PS50049"/>
    </source>
</evidence>
<protein>
    <recommendedName>
        <fullName evidence="6">THD domain-containing protein</fullName>
    </recommendedName>
</protein>
<dbReference type="GO" id="GO:0005125">
    <property type="term" value="F:cytokine activity"/>
    <property type="evidence" value="ECO:0007669"/>
    <property type="project" value="UniProtKB-KW"/>
</dbReference>
<dbReference type="GO" id="GO:0005164">
    <property type="term" value="F:tumor necrosis factor receptor binding"/>
    <property type="evidence" value="ECO:0007669"/>
    <property type="project" value="InterPro"/>
</dbReference>
<name>A0AAV2K2G7_KNICA</name>
<dbReference type="EMBL" id="OZ035838">
    <property type="protein sequence ID" value="CAL1584105.1"/>
    <property type="molecule type" value="Genomic_DNA"/>
</dbReference>
<evidence type="ECO:0000256" key="4">
    <source>
        <dbReference type="ARBA" id="ARBA00023136"/>
    </source>
</evidence>
<reference evidence="7 8" key="1">
    <citation type="submission" date="2024-04" db="EMBL/GenBank/DDBJ databases">
        <authorList>
            <person name="Waldvogel A.-M."/>
            <person name="Schoenle A."/>
        </authorList>
    </citation>
    <scope>NUCLEOTIDE SEQUENCE [LARGE SCALE GENOMIC DNA]</scope>
</reference>
<dbReference type="SMART" id="SM00207">
    <property type="entry name" value="TNF"/>
    <property type="match status" value="1"/>
</dbReference>
<keyword evidence="8" id="KW-1185">Reference proteome</keyword>
<dbReference type="InterPro" id="IPR008983">
    <property type="entry name" value="Tumour_necrosis_fac-like_dom"/>
</dbReference>
<dbReference type="Gene3D" id="2.60.120.40">
    <property type="match status" value="1"/>
</dbReference>
<dbReference type="SUPFAM" id="SSF49842">
    <property type="entry name" value="TNF-like"/>
    <property type="match status" value="1"/>
</dbReference>
<dbReference type="Pfam" id="PF00229">
    <property type="entry name" value="TNF"/>
    <property type="match status" value="1"/>
</dbReference>
<evidence type="ECO:0000256" key="5">
    <source>
        <dbReference type="SAM" id="Phobius"/>
    </source>
</evidence>
<dbReference type="PROSITE" id="PS50049">
    <property type="entry name" value="THD_2"/>
    <property type="match status" value="1"/>
</dbReference>
<accession>A0AAV2K2G7</accession>
<keyword evidence="3" id="KW-0202">Cytokine</keyword>
<evidence type="ECO:0000313" key="8">
    <source>
        <dbReference type="Proteomes" id="UP001497482"/>
    </source>
</evidence>
<proteinExistence type="inferred from homology"/>
<dbReference type="GO" id="GO:0005615">
    <property type="term" value="C:extracellular space"/>
    <property type="evidence" value="ECO:0007669"/>
    <property type="project" value="UniProtKB-KW"/>
</dbReference>
<dbReference type="Proteomes" id="UP001497482">
    <property type="component" value="Chromosome 16"/>
</dbReference>
<keyword evidence="5" id="KW-0812">Transmembrane</keyword>
<evidence type="ECO:0000256" key="2">
    <source>
        <dbReference type="ARBA" id="ARBA00008670"/>
    </source>
</evidence>
<dbReference type="InterPro" id="IPR006052">
    <property type="entry name" value="TNF_dom"/>
</dbReference>
<organism evidence="7 8">
    <name type="scientific">Knipowitschia caucasica</name>
    <name type="common">Caucasian dwarf goby</name>
    <name type="synonym">Pomatoschistus caucasicus</name>
    <dbReference type="NCBI Taxonomy" id="637954"/>
    <lineage>
        <taxon>Eukaryota</taxon>
        <taxon>Metazoa</taxon>
        <taxon>Chordata</taxon>
        <taxon>Craniata</taxon>
        <taxon>Vertebrata</taxon>
        <taxon>Euteleostomi</taxon>
        <taxon>Actinopterygii</taxon>
        <taxon>Neopterygii</taxon>
        <taxon>Teleostei</taxon>
        <taxon>Neoteleostei</taxon>
        <taxon>Acanthomorphata</taxon>
        <taxon>Gobiaria</taxon>
        <taxon>Gobiiformes</taxon>
        <taxon>Gobioidei</taxon>
        <taxon>Gobiidae</taxon>
        <taxon>Gobiinae</taxon>
        <taxon>Knipowitschia</taxon>
    </lineage>
</organism>
<dbReference type="CDD" id="cd00184">
    <property type="entry name" value="TNF"/>
    <property type="match status" value="1"/>
</dbReference>
<keyword evidence="4 5" id="KW-0472">Membrane</keyword>
<dbReference type="PANTHER" id="PTHR11471:SF23">
    <property type="entry name" value="TUMOR NECROSIS FACTOR"/>
    <property type="match status" value="1"/>
</dbReference>
<comment type="subcellular location">
    <subcellularLocation>
        <location evidence="1">Membrane</location>
    </subcellularLocation>
</comment>
<gene>
    <name evidence="7" type="ORF">KC01_LOCUS14486</name>
</gene>
<feature type="domain" description="THD" evidence="6">
    <location>
        <begin position="73"/>
        <end position="240"/>
    </location>
</feature>
<dbReference type="PANTHER" id="PTHR11471">
    <property type="entry name" value="TUMOR NECROSIS FACTOR FAMILY MEMBER"/>
    <property type="match status" value="1"/>
</dbReference>
<evidence type="ECO:0000256" key="3">
    <source>
        <dbReference type="ARBA" id="ARBA00022514"/>
    </source>
</evidence>
<dbReference type="GO" id="GO:0016020">
    <property type="term" value="C:membrane"/>
    <property type="evidence" value="ECO:0007669"/>
    <property type="project" value="UniProtKB-SubCell"/>
</dbReference>
<comment type="similarity">
    <text evidence="2">Belongs to the tumor necrosis factor family.</text>
</comment>
<dbReference type="GO" id="GO:0006955">
    <property type="term" value="P:immune response"/>
    <property type="evidence" value="ECO:0007669"/>
    <property type="project" value="InterPro"/>
</dbReference>
<dbReference type="AlphaFoldDB" id="A0AAV2K2G7"/>
<evidence type="ECO:0000256" key="1">
    <source>
        <dbReference type="ARBA" id="ARBA00004370"/>
    </source>
</evidence>
<sequence>MQPECRVQVEEKEISRVKGCRCSKTALVLLCTLTLVGCAATVLIINPQFQATKQEDGHLEELRLSLRQTSVRAAIHLVGVYNAVSKTLQWNAGVDQAHSEGGLRLEKNEIVVPHDGLYFVYSQASYRISCRKGPEEPPHPVQLSHSVERWSDSYGSGDETEQEYRPILHTLRTACVRGTQDQDQDQDQVQGAHSFSGLYVGAMFNLKANDRLRTVLSPDPLLRGQVEDGHGETFFGVFAL</sequence>
<dbReference type="InterPro" id="IPR002960">
    <property type="entry name" value="TNF_beta"/>
</dbReference>
<dbReference type="PRINTS" id="PR01236">
    <property type="entry name" value="TNFBETA"/>
</dbReference>
<keyword evidence="5" id="KW-1133">Transmembrane helix</keyword>
<evidence type="ECO:0000313" key="7">
    <source>
        <dbReference type="EMBL" id="CAL1584105.1"/>
    </source>
</evidence>